<evidence type="ECO:0000256" key="2">
    <source>
        <dbReference type="SAM" id="Phobius"/>
    </source>
</evidence>
<name>A0A943SP95_9FIRM</name>
<dbReference type="InterPro" id="IPR007822">
    <property type="entry name" value="LANC-like"/>
</dbReference>
<dbReference type="Proteomes" id="UP000748991">
    <property type="component" value="Unassembled WGS sequence"/>
</dbReference>
<keyword evidence="2" id="KW-0472">Membrane</keyword>
<protein>
    <recommendedName>
        <fullName evidence="5">Nisin biosynthesis protein nisC</fullName>
    </recommendedName>
</protein>
<evidence type="ECO:0008006" key="5">
    <source>
        <dbReference type="Google" id="ProtNLM"/>
    </source>
</evidence>
<dbReference type="EMBL" id="JAGZZP010000019">
    <property type="protein sequence ID" value="MBS6535733.1"/>
    <property type="molecule type" value="Genomic_DNA"/>
</dbReference>
<keyword evidence="1" id="KW-0862">Zinc</keyword>
<dbReference type="Pfam" id="PF05147">
    <property type="entry name" value="LANC_like"/>
    <property type="match status" value="1"/>
</dbReference>
<evidence type="ECO:0000313" key="4">
    <source>
        <dbReference type="Proteomes" id="UP000748991"/>
    </source>
</evidence>
<evidence type="ECO:0000256" key="1">
    <source>
        <dbReference type="PIRSR" id="PIRSR607822-1"/>
    </source>
</evidence>
<dbReference type="GO" id="GO:0031179">
    <property type="term" value="P:peptide modification"/>
    <property type="evidence" value="ECO:0007669"/>
    <property type="project" value="InterPro"/>
</dbReference>
<gene>
    <name evidence="3" type="ORF">KH327_07860</name>
</gene>
<organism evidence="3 4">
    <name type="scientific">Peptoniphilus harei</name>
    <dbReference type="NCBI Taxonomy" id="54005"/>
    <lineage>
        <taxon>Bacteria</taxon>
        <taxon>Bacillati</taxon>
        <taxon>Bacillota</taxon>
        <taxon>Tissierellia</taxon>
        <taxon>Tissierellales</taxon>
        <taxon>Peptoniphilaceae</taxon>
        <taxon>Peptoniphilus</taxon>
    </lineage>
</organism>
<dbReference type="PRINTS" id="PR01950">
    <property type="entry name" value="LANCSUPER"/>
</dbReference>
<comment type="caution">
    <text evidence="3">The sequence shown here is derived from an EMBL/GenBank/DDBJ whole genome shotgun (WGS) entry which is preliminary data.</text>
</comment>
<keyword evidence="2" id="KW-1133">Transmembrane helix</keyword>
<dbReference type="AlphaFoldDB" id="A0A943SP95"/>
<dbReference type="Gene3D" id="1.50.10.20">
    <property type="match status" value="1"/>
</dbReference>
<dbReference type="SUPFAM" id="SSF158745">
    <property type="entry name" value="LanC-like"/>
    <property type="match status" value="1"/>
</dbReference>
<keyword evidence="1" id="KW-0479">Metal-binding</keyword>
<feature type="binding site" evidence="1">
    <location>
        <position position="329"/>
    </location>
    <ligand>
        <name>Zn(2+)</name>
        <dbReference type="ChEBI" id="CHEBI:29105"/>
    </ligand>
</feature>
<keyword evidence="2" id="KW-0812">Transmembrane</keyword>
<dbReference type="PRINTS" id="PR01955">
    <property type="entry name" value="LANCFRANKIA"/>
</dbReference>
<feature type="transmembrane region" description="Helical" evidence="2">
    <location>
        <begin position="397"/>
        <end position="415"/>
    </location>
</feature>
<evidence type="ECO:0000313" key="3">
    <source>
        <dbReference type="EMBL" id="MBS6535733.1"/>
    </source>
</evidence>
<dbReference type="GO" id="GO:0046872">
    <property type="term" value="F:metal ion binding"/>
    <property type="evidence" value="ECO:0007669"/>
    <property type="project" value="UniProtKB-KW"/>
</dbReference>
<reference evidence="3" key="1">
    <citation type="submission" date="2021-02" db="EMBL/GenBank/DDBJ databases">
        <title>Infant gut strain persistence is associated with maternal origin, phylogeny, and functional potential including surface adhesion and iron acquisition.</title>
        <authorList>
            <person name="Lou Y.C."/>
        </authorList>
    </citation>
    <scope>NUCLEOTIDE SEQUENCE</scope>
    <source>
        <strain evidence="3">L3_060_052G1_dasL3_060_052G1_concoct_1</strain>
    </source>
</reference>
<sequence>MININEDNKKFSESFIEKFIERIQTLSNVEKYTEPEIILYISEIIGTEYESENLINYCNILIENTIRKIENNNLKIRGMYSDFGIFTFAVNNILRKTKNLSNLSYKLNTILLDYANLIIENQKQRILLMSDYDCISGVSGMLYYLLHTDFHKLDKLKIRNLIEFLINCTKTHEYRNYNVINFHLENDALFLEEEKEKYHYGNINFGLAHGMSGPLIALLKVFELELYNPDILKVAINKISGLYKKYEFIEKNIPYYPRQLDFNDYILENNTKDFNNASWCYGNISNALVLLKTNKFFKDGKGYKRYENYLLNIINQNYEDYFFEFPVLCHGSASVIAEQISLYETTRNKLFLNNINRNLQKMKEIYLIKNNHFLDLDEIDLNSNKGITEIQGYKNDLSFLCGVGGIFLVLLDILVGDMRYKELLMIS</sequence>
<dbReference type="SMART" id="SM01260">
    <property type="entry name" value="LANC_like"/>
    <property type="match status" value="1"/>
</dbReference>
<feature type="binding site" evidence="1">
    <location>
        <position position="280"/>
    </location>
    <ligand>
        <name>Zn(2+)</name>
        <dbReference type="ChEBI" id="CHEBI:29105"/>
    </ligand>
</feature>
<dbReference type="RefSeq" id="WP_278638446.1">
    <property type="nucleotide sequence ID" value="NZ_JAGZZP010000019.1"/>
</dbReference>
<accession>A0A943SP95</accession>
<proteinExistence type="predicted"/>
<feature type="binding site" evidence="1">
    <location>
        <position position="330"/>
    </location>
    <ligand>
        <name>Zn(2+)</name>
        <dbReference type="ChEBI" id="CHEBI:29105"/>
    </ligand>
</feature>